<dbReference type="FunFam" id="1.10.600.10:FF:000001">
    <property type="entry name" value="Geranylgeranyl diphosphate synthase"/>
    <property type="match status" value="1"/>
</dbReference>
<dbReference type="KEGG" id="woc:BA177_02270"/>
<evidence type="ECO:0000256" key="7">
    <source>
        <dbReference type="RuleBase" id="RU004466"/>
    </source>
</evidence>
<dbReference type="GO" id="GO:0016114">
    <property type="term" value="P:terpenoid biosynthetic process"/>
    <property type="evidence" value="ECO:0007669"/>
    <property type="project" value="UniProtKB-ARBA"/>
</dbReference>
<evidence type="ECO:0000256" key="3">
    <source>
        <dbReference type="ARBA" id="ARBA00022679"/>
    </source>
</evidence>
<dbReference type="PANTHER" id="PTHR43281">
    <property type="entry name" value="FARNESYL DIPHOSPHATE SYNTHASE"/>
    <property type="match status" value="1"/>
</dbReference>
<keyword evidence="4" id="KW-0479">Metal-binding</keyword>
<dbReference type="GO" id="GO:0005737">
    <property type="term" value="C:cytoplasm"/>
    <property type="evidence" value="ECO:0007669"/>
    <property type="project" value="UniProtKB-ARBA"/>
</dbReference>
<proteinExistence type="inferred from homology"/>
<reference evidence="8 9" key="1">
    <citation type="submission" date="2016-06" db="EMBL/GenBank/DDBJ databases">
        <title>Complete genome sequence of a deep-branching marine Gamma Proteobacterium Woeseia oceani type strain XK5.</title>
        <authorList>
            <person name="Mu D."/>
            <person name="Du Z."/>
        </authorList>
    </citation>
    <scope>NUCLEOTIDE SEQUENCE [LARGE SCALE GENOMIC DNA]</scope>
    <source>
        <strain evidence="8 9">XK5</strain>
    </source>
</reference>
<name>A0A193LCD9_9GAMM</name>
<keyword evidence="9" id="KW-1185">Reference proteome</keyword>
<keyword evidence="5" id="KW-0460">Magnesium</keyword>
<dbReference type="PROSITE" id="PS00444">
    <property type="entry name" value="POLYPRENYL_SYNTHASE_2"/>
    <property type="match status" value="1"/>
</dbReference>
<dbReference type="EMBL" id="CP016268">
    <property type="protein sequence ID" value="ANO50200.1"/>
    <property type="molecule type" value="Genomic_DNA"/>
</dbReference>
<dbReference type="InterPro" id="IPR053378">
    <property type="entry name" value="Prenyl_diphosphate_synthase"/>
</dbReference>
<dbReference type="InterPro" id="IPR033749">
    <property type="entry name" value="Polyprenyl_synt_CS"/>
</dbReference>
<evidence type="ECO:0000256" key="4">
    <source>
        <dbReference type="ARBA" id="ARBA00022723"/>
    </source>
</evidence>
<organism evidence="8 9">
    <name type="scientific">Woeseia oceani</name>
    <dbReference type="NCBI Taxonomy" id="1548547"/>
    <lineage>
        <taxon>Bacteria</taxon>
        <taxon>Pseudomonadati</taxon>
        <taxon>Pseudomonadota</taxon>
        <taxon>Gammaproteobacteria</taxon>
        <taxon>Woeseiales</taxon>
        <taxon>Woeseiaceae</taxon>
        <taxon>Woeseia</taxon>
    </lineage>
</organism>
<comment type="similarity">
    <text evidence="2 7">Belongs to the FPP/GGPP synthase family.</text>
</comment>
<comment type="cofactor">
    <cofactor evidence="1">
        <name>Mg(2+)</name>
        <dbReference type="ChEBI" id="CHEBI:18420"/>
    </cofactor>
</comment>
<dbReference type="Gene3D" id="1.10.600.10">
    <property type="entry name" value="Farnesyl Diphosphate Synthase"/>
    <property type="match status" value="1"/>
</dbReference>
<dbReference type="GO" id="GO:0046872">
    <property type="term" value="F:metal ion binding"/>
    <property type="evidence" value="ECO:0007669"/>
    <property type="project" value="UniProtKB-KW"/>
</dbReference>
<dbReference type="Pfam" id="PF00348">
    <property type="entry name" value="polyprenyl_synt"/>
    <property type="match status" value="1"/>
</dbReference>
<dbReference type="RefSeq" id="WP_068612374.1">
    <property type="nucleotide sequence ID" value="NZ_CP016268.1"/>
</dbReference>
<evidence type="ECO:0000256" key="6">
    <source>
        <dbReference type="ARBA" id="ARBA00023229"/>
    </source>
</evidence>
<evidence type="ECO:0000256" key="2">
    <source>
        <dbReference type="ARBA" id="ARBA00006706"/>
    </source>
</evidence>
<evidence type="ECO:0000256" key="5">
    <source>
        <dbReference type="ARBA" id="ARBA00022842"/>
    </source>
</evidence>
<evidence type="ECO:0008006" key="10">
    <source>
        <dbReference type="Google" id="ProtNLM"/>
    </source>
</evidence>
<dbReference type="GO" id="GO:0004659">
    <property type="term" value="F:prenyltransferase activity"/>
    <property type="evidence" value="ECO:0007669"/>
    <property type="project" value="InterPro"/>
</dbReference>
<evidence type="ECO:0000313" key="8">
    <source>
        <dbReference type="EMBL" id="ANO50200.1"/>
    </source>
</evidence>
<dbReference type="InterPro" id="IPR008949">
    <property type="entry name" value="Isoprenoid_synthase_dom_sf"/>
</dbReference>
<accession>A0A193LCD9</accession>
<keyword evidence="6" id="KW-0414">Isoprene biosynthesis</keyword>
<dbReference type="CDD" id="cd00685">
    <property type="entry name" value="Trans_IPPS_HT"/>
    <property type="match status" value="1"/>
</dbReference>
<gene>
    <name evidence="8" type="ORF">BA177_02270</name>
</gene>
<protein>
    <recommendedName>
        <fullName evidence="10">Geranyl transferase</fullName>
    </recommendedName>
</protein>
<dbReference type="PANTHER" id="PTHR43281:SF1">
    <property type="entry name" value="FARNESYL DIPHOSPHATE SYNTHASE"/>
    <property type="match status" value="1"/>
</dbReference>
<dbReference type="STRING" id="1548547.BA177_02270"/>
<dbReference type="NCBIfam" id="NF045485">
    <property type="entry name" value="FPPsyn"/>
    <property type="match status" value="1"/>
</dbReference>
<dbReference type="PROSITE" id="PS00723">
    <property type="entry name" value="POLYPRENYL_SYNTHASE_1"/>
    <property type="match status" value="1"/>
</dbReference>
<dbReference type="AlphaFoldDB" id="A0A193LCD9"/>
<dbReference type="Proteomes" id="UP000092695">
    <property type="component" value="Chromosome"/>
</dbReference>
<evidence type="ECO:0000256" key="1">
    <source>
        <dbReference type="ARBA" id="ARBA00001946"/>
    </source>
</evidence>
<sequence length="296" mass="32251">MPTPFAARLQEYTARISDCLERILPAEDVLPARLHAAMRYSVLNGGKRIRPLLAYASAECLNIDPQRIDSAATAIELIHAFSLVHDDLPAMDDDDLRRGKPTVHRKFDEATAILAADALQPLAFSAVAECTATTPEQSACLIRLIAHACGSRGMTGGQSIDLSSEGKTLSAAELEQMYALKTGALIHASIMSAACVADELTGTDRRGLQQYADSIGIAFQIRDDILDIEGETLIIGKPAGSDIRQDKATWPGLFGLEPARERCDELLQHSINGLECFGERAEPLRWLAHYIVDREQ</sequence>
<dbReference type="SFLD" id="SFLDG01017">
    <property type="entry name" value="Polyprenyl_Transferase_Like"/>
    <property type="match status" value="1"/>
</dbReference>
<dbReference type="SUPFAM" id="SSF48576">
    <property type="entry name" value="Terpenoid synthases"/>
    <property type="match status" value="1"/>
</dbReference>
<dbReference type="SFLD" id="SFLDS00005">
    <property type="entry name" value="Isoprenoid_Synthase_Type_I"/>
    <property type="match status" value="1"/>
</dbReference>
<dbReference type="GO" id="GO:0008654">
    <property type="term" value="P:phospholipid biosynthetic process"/>
    <property type="evidence" value="ECO:0007669"/>
    <property type="project" value="UniProtKB-ARBA"/>
</dbReference>
<dbReference type="InterPro" id="IPR000092">
    <property type="entry name" value="Polyprenyl_synt"/>
</dbReference>
<keyword evidence="3 7" id="KW-0808">Transferase</keyword>
<evidence type="ECO:0000313" key="9">
    <source>
        <dbReference type="Proteomes" id="UP000092695"/>
    </source>
</evidence>